<gene>
    <name evidence="6" type="ORF">ACFPWU_10390</name>
</gene>
<dbReference type="InterPro" id="IPR007300">
    <property type="entry name" value="CidB/LrgB"/>
</dbReference>
<evidence type="ECO:0000256" key="1">
    <source>
        <dbReference type="ARBA" id="ARBA00004141"/>
    </source>
</evidence>
<feature type="transmembrane region" description="Helical" evidence="5">
    <location>
        <begin position="12"/>
        <end position="29"/>
    </location>
</feature>
<comment type="caution">
    <text evidence="6">The sequence shown here is derived from an EMBL/GenBank/DDBJ whole genome shotgun (WGS) entry which is preliminary data.</text>
</comment>
<evidence type="ECO:0000256" key="3">
    <source>
        <dbReference type="ARBA" id="ARBA00022989"/>
    </source>
</evidence>
<keyword evidence="2 5" id="KW-0812">Transmembrane</keyword>
<reference evidence="7" key="1">
    <citation type="journal article" date="2019" name="Int. J. Syst. Evol. Microbiol.">
        <title>The Global Catalogue of Microorganisms (GCM) 10K type strain sequencing project: providing services to taxonomists for standard genome sequencing and annotation.</title>
        <authorList>
            <consortium name="The Broad Institute Genomics Platform"/>
            <consortium name="The Broad Institute Genome Sequencing Center for Infectious Disease"/>
            <person name="Wu L."/>
            <person name="Ma J."/>
        </authorList>
    </citation>
    <scope>NUCLEOTIDE SEQUENCE [LARGE SCALE GENOMIC DNA]</scope>
    <source>
        <strain evidence="7">DFY28</strain>
    </source>
</reference>
<sequence>MREDLLELLRSPLSLLLLTLAGYRLGLWLKHVTGAHPLAQPVIPAVALTGAGITLLDVDYAAYADAATLVSFWLGPATVALALPLYRQWSRVRAVLAPMLVALPIGAVVSIATAYGLVHLLGGSEELAATMAPKAATTPVSIALSETIGGVPALTAVVTVTAGILGAVLAPTLMTWARITDRRARGLAMGASSHGVGTSRSLSDDETEGAFSGLAMGLTALLTSVLIPVVLLVR</sequence>
<evidence type="ECO:0000256" key="5">
    <source>
        <dbReference type="SAM" id="Phobius"/>
    </source>
</evidence>
<comment type="subcellular location">
    <subcellularLocation>
        <location evidence="1">Membrane</location>
        <topology evidence="1">Multi-pass membrane protein</topology>
    </subcellularLocation>
</comment>
<feature type="transmembrane region" description="Helical" evidence="5">
    <location>
        <begin position="62"/>
        <end position="83"/>
    </location>
</feature>
<keyword evidence="4 5" id="KW-0472">Membrane</keyword>
<feature type="transmembrane region" description="Helical" evidence="5">
    <location>
        <begin position="153"/>
        <end position="177"/>
    </location>
</feature>
<name>A0ABW1R0B3_9ACTN</name>
<dbReference type="RefSeq" id="WP_128221730.1">
    <property type="nucleotide sequence ID" value="NZ_CP034929.1"/>
</dbReference>
<feature type="transmembrane region" description="Helical" evidence="5">
    <location>
        <begin position="95"/>
        <end position="118"/>
    </location>
</feature>
<evidence type="ECO:0000256" key="2">
    <source>
        <dbReference type="ARBA" id="ARBA00022692"/>
    </source>
</evidence>
<keyword evidence="3 5" id="KW-1133">Transmembrane helix</keyword>
<dbReference type="PANTHER" id="PTHR30249">
    <property type="entry name" value="PUTATIVE SEROTONIN TRANSPORTER"/>
    <property type="match status" value="1"/>
</dbReference>
<keyword evidence="7" id="KW-1185">Reference proteome</keyword>
<evidence type="ECO:0000313" key="7">
    <source>
        <dbReference type="Proteomes" id="UP001596098"/>
    </source>
</evidence>
<dbReference type="Proteomes" id="UP001596098">
    <property type="component" value="Unassembled WGS sequence"/>
</dbReference>
<protein>
    <submittedName>
        <fullName evidence="6">LrgB family protein</fullName>
    </submittedName>
</protein>
<dbReference type="PANTHER" id="PTHR30249:SF0">
    <property type="entry name" value="PLASTIDAL GLYCOLATE_GLYCERATE TRANSLOCATOR 1, CHLOROPLASTIC"/>
    <property type="match status" value="1"/>
</dbReference>
<proteinExistence type="predicted"/>
<dbReference type="Pfam" id="PF04172">
    <property type="entry name" value="LrgB"/>
    <property type="match status" value="1"/>
</dbReference>
<evidence type="ECO:0000256" key="4">
    <source>
        <dbReference type="ARBA" id="ARBA00023136"/>
    </source>
</evidence>
<accession>A0ABW1R0B3</accession>
<evidence type="ECO:0000313" key="6">
    <source>
        <dbReference type="EMBL" id="MFC6154066.1"/>
    </source>
</evidence>
<dbReference type="EMBL" id="JBHSQI010000005">
    <property type="protein sequence ID" value="MFC6154066.1"/>
    <property type="molecule type" value="Genomic_DNA"/>
</dbReference>
<feature type="transmembrane region" description="Helical" evidence="5">
    <location>
        <begin position="210"/>
        <end position="233"/>
    </location>
</feature>
<organism evidence="6 7">
    <name type="scientific">Nocardioides yefusunii</name>
    <dbReference type="NCBI Taxonomy" id="2500546"/>
    <lineage>
        <taxon>Bacteria</taxon>
        <taxon>Bacillati</taxon>
        <taxon>Actinomycetota</taxon>
        <taxon>Actinomycetes</taxon>
        <taxon>Propionibacteriales</taxon>
        <taxon>Nocardioidaceae</taxon>
        <taxon>Nocardioides</taxon>
    </lineage>
</organism>